<comment type="similarity">
    <text evidence="2 9">Belongs to the RecN family.</text>
</comment>
<feature type="domain" description="RecF/RecN/SMC N-terminal" evidence="10">
    <location>
        <begin position="2"/>
        <end position="511"/>
    </location>
</feature>
<evidence type="ECO:0000256" key="7">
    <source>
        <dbReference type="ARBA" id="ARBA00023204"/>
    </source>
</evidence>
<dbReference type="InterPro" id="IPR003395">
    <property type="entry name" value="RecF/RecN/SMC_N"/>
</dbReference>
<dbReference type="NCBIfam" id="TIGR00634">
    <property type="entry name" value="recN"/>
    <property type="match status" value="1"/>
</dbReference>
<evidence type="ECO:0000313" key="11">
    <source>
        <dbReference type="EMBL" id="MCL1632578.1"/>
    </source>
</evidence>
<evidence type="ECO:0000256" key="8">
    <source>
        <dbReference type="ARBA" id="ARBA00033408"/>
    </source>
</evidence>
<dbReference type="SUPFAM" id="SSF52540">
    <property type="entry name" value="P-loop containing nucleoside triphosphate hydrolases"/>
    <property type="match status" value="1"/>
</dbReference>
<keyword evidence="6" id="KW-0067">ATP-binding</keyword>
<gene>
    <name evidence="11" type="primary">recN</name>
    <name evidence="11" type="ORF">M3N64_11680</name>
</gene>
<evidence type="ECO:0000256" key="2">
    <source>
        <dbReference type="ARBA" id="ARBA00009441"/>
    </source>
</evidence>
<evidence type="ECO:0000256" key="3">
    <source>
        <dbReference type="ARBA" id="ARBA00021315"/>
    </source>
</evidence>
<protein>
    <recommendedName>
        <fullName evidence="3 9">DNA repair protein RecN</fullName>
    </recommendedName>
    <alternativeName>
        <fullName evidence="8 9">Recombination protein N</fullName>
    </alternativeName>
</protein>
<evidence type="ECO:0000256" key="6">
    <source>
        <dbReference type="ARBA" id="ARBA00022840"/>
    </source>
</evidence>
<dbReference type="Gene3D" id="3.40.50.300">
    <property type="entry name" value="P-loop containing nucleotide triphosphate hydrolases"/>
    <property type="match status" value="2"/>
</dbReference>
<dbReference type="Pfam" id="PF02463">
    <property type="entry name" value="SMC_N"/>
    <property type="match status" value="1"/>
</dbReference>
<dbReference type="EMBL" id="JAMAST010000017">
    <property type="protein sequence ID" value="MCL1632578.1"/>
    <property type="molecule type" value="Genomic_DNA"/>
</dbReference>
<accession>A0ABT0MDC2</accession>
<dbReference type="InterPro" id="IPR004604">
    <property type="entry name" value="DNA_recomb/repair_RecN"/>
</dbReference>
<dbReference type="PIRSF" id="PIRSF003128">
    <property type="entry name" value="RecN"/>
    <property type="match status" value="1"/>
</dbReference>
<evidence type="ECO:0000256" key="9">
    <source>
        <dbReference type="PIRNR" id="PIRNR003128"/>
    </source>
</evidence>
<dbReference type="Proteomes" id="UP001203004">
    <property type="component" value="Unassembled WGS sequence"/>
</dbReference>
<name>A0ABT0MDC2_9BACL</name>
<dbReference type="InterPro" id="IPR027417">
    <property type="entry name" value="P-loop_NTPase"/>
</dbReference>
<evidence type="ECO:0000256" key="1">
    <source>
        <dbReference type="ARBA" id="ARBA00003618"/>
    </source>
</evidence>
<comment type="function">
    <text evidence="1 9">May be involved in recombinational repair of damaged DNA.</text>
</comment>
<organism evidence="11 12">
    <name type="scientific">Sporolactobacillus mangiferae</name>
    <dbReference type="NCBI Taxonomy" id="2940498"/>
    <lineage>
        <taxon>Bacteria</taxon>
        <taxon>Bacillati</taxon>
        <taxon>Bacillota</taxon>
        <taxon>Bacilli</taxon>
        <taxon>Bacillales</taxon>
        <taxon>Sporolactobacillaceae</taxon>
        <taxon>Sporolactobacillus</taxon>
    </lineage>
</organism>
<dbReference type="PANTHER" id="PTHR11059">
    <property type="entry name" value="DNA REPAIR PROTEIN RECN"/>
    <property type="match status" value="1"/>
</dbReference>
<dbReference type="PANTHER" id="PTHR11059:SF0">
    <property type="entry name" value="DNA REPAIR PROTEIN RECN"/>
    <property type="match status" value="1"/>
</dbReference>
<keyword evidence="4" id="KW-0547">Nucleotide-binding</keyword>
<reference evidence="11 12" key="1">
    <citation type="submission" date="2022-05" db="EMBL/GenBank/DDBJ databases">
        <title>Sporolactobacillus sp nov CPB3-1, isolated from tree bark (Mangifera indica L.).</title>
        <authorList>
            <person name="Phuengjayaem S."/>
            <person name="Tanasupawat S."/>
        </authorList>
    </citation>
    <scope>NUCLEOTIDE SEQUENCE [LARGE SCALE GENOMIC DNA]</scope>
    <source>
        <strain evidence="11 12">CPB3-1</strain>
    </source>
</reference>
<dbReference type="CDD" id="cd03241">
    <property type="entry name" value="ABC_RecN"/>
    <property type="match status" value="2"/>
</dbReference>
<evidence type="ECO:0000256" key="4">
    <source>
        <dbReference type="ARBA" id="ARBA00022741"/>
    </source>
</evidence>
<keyword evidence="7 9" id="KW-0234">DNA repair</keyword>
<evidence type="ECO:0000259" key="10">
    <source>
        <dbReference type="Pfam" id="PF02463"/>
    </source>
</evidence>
<comment type="caution">
    <text evidence="11">The sequence shown here is derived from an EMBL/GenBank/DDBJ whole genome shotgun (WGS) entry which is preliminary data.</text>
</comment>
<keyword evidence="5 9" id="KW-0227">DNA damage</keyword>
<keyword evidence="12" id="KW-1185">Reference proteome</keyword>
<evidence type="ECO:0000256" key="5">
    <source>
        <dbReference type="ARBA" id="ARBA00022763"/>
    </source>
</evidence>
<sequence length="566" mass="63520">MLAELQIINFAIIDKLNISFENGLTVFTGETGAGKSMIIDAIALLAGARGSSEYVRHGAKKAEIEALLEIEDPERLAPLIRQTGMDISEDQIILRREIAASGKSVCRINGKLVTLSILQQFGELLIDIHGQHEHQRLLNQANHIRFVDQYGSALIASLKSKYKKTYDHVAEVVSEYRRYSRDEKEIAQRIDLLKYQIQEIGAAQLSVNEEQLLNEEKSKLVHYEKIFSALKSSYQALNGEHAVLDMLRTVSGGLDSVSDLDPQLENVSESVANSFYLLEEQTSTIRNYMEQMEYDPKRLDEIEERLSDIQLLKRKYGSTIKEILNYWVHAKKELEELSARDANMETLSKALAEGLADLREKGMQLKDARKETGKQLVKAINREFKDLCMADARMEIHVDLSNDLGSFTGFTSEGIDCVTFYIATNPGEPAKPLAKIASGGELSRIMLAIKSVFKKMMGGATIIFDEVDTGVSGQAAQAMAEKISRLSQNAQVFCITHLPQVAAMADHHMFIEKHMMKGHRTGTSIKLLTEPEKIREISRMISGSQMTDLAREHARELIRMAEQVKQ</sequence>
<evidence type="ECO:0000313" key="12">
    <source>
        <dbReference type="Proteomes" id="UP001203004"/>
    </source>
</evidence>
<dbReference type="RefSeq" id="WP_249102402.1">
    <property type="nucleotide sequence ID" value="NZ_JAMAST010000017.1"/>
</dbReference>
<proteinExistence type="inferred from homology"/>